<sequence>MARPLKPKTPFAERLIRARGAMGRNEAASRLKTHPVTLGSYERGVALPTVEVLIAMREVYAVSLDWLISGMGEMRLPLPEGTSPPLPETLASLDRPRLRSLFQAFIDTVIRQPATLQQKPEELADWLIKGYDWLAGPPSQDDASTPGLP</sequence>
<dbReference type="Gene3D" id="1.10.260.40">
    <property type="entry name" value="lambda repressor-like DNA-binding domains"/>
    <property type="match status" value="1"/>
</dbReference>
<organism evidence="2 3">
    <name type="scientific">Nitrospirillum amazonense</name>
    <dbReference type="NCBI Taxonomy" id="28077"/>
    <lineage>
        <taxon>Bacteria</taxon>
        <taxon>Pseudomonadati</taxon>
        <taxon>Pseudomonadota</taxon>
        <taxon>Alphaproteobacteria</taxon>
        <taxon>Rhodospirillales</taxon>
        <taxon>Azospirillaceae</taxon>
        <taxon>Nitrospirillum</taxon>
    </lineage>
</organism>
<dbReference type="PROSITE" id="PS50943">
    <property type="entry name" value="HTH_CROC1"/>
    <property type="match status" value="1"/>
</dbReference>
<evidence type="ECO:0000313" key="2">
    <source>
        <dbReference type="EMBL" id="TWB43485.1"/>
    </source>
</evidence>
<feature type="domain" description="HTH cro/C1-type" evidence="1">
    <location>
        <begin position="15"/>
        <end position="67"/>
    </location>
</feature>
<accession>A0A560HAW9</accession>
<dbReference type="EMBL" id="VITR01000005">
    <property type="protein sequence ID" value="TWB43485.1"/>
    <property type="molecule type" value="Genomic_DNA"/>
</dbReference>
<dbReference type="SMART" id="SM00530">
    <property type="entry name" value="HTH_XRE"/>
    <property type="match status" value="1"/>
</dbReference>
<dbReference type="Proteomes" id="UP000315751">
    <property type="component" value="Unassembled WGS sequence"/>
</dbReference>
<dbReference type="AlphaFoldDB" id="A0A560HAW9"/>
<dbReference type="OrthoDB" id="7282835at2"/>
<evidence type="ECO:0000259" key="1">
    <source>
        <dbReference type="PROSITE" id="PS50943"/>
    </source>
</evidence>
<dbReference type="InterPro" id="IPR001387">
    <property type="entry name" value="Cro/C1-type_HTH"/>
</dbReference>
<protein>
    <submittedName>
        <fullName evidence="2">Helix-turn-helix protein</fullName>
    </submittedName>
</protein>
<keyword evidence="3" id="KW-1185">Reference proteome</keyword>
<dbReference type="CDD" id="cd00093">
    <property type="entry name" value="HTH_XRE"/>
    <property type="match status" value="1"/>
</dbReference>
<dbReference type="InterPro" id="IPR010982">
    <property type="entry name" value="Lambda_DNA-bd_dom_sf"/>
</dbReference>
<dbReference type="SUPFAM" id="SSF47413">
    <property type="entry name" value="lambda repressor-like DNA-binding domains"/>
    <property type="match status" value="1"/>
</dbReference>
<dbReference type="RefSeq" id="WP_145731847.1">
    <property type="nucleotide sequence ID" value="NZ_VITR01000005.1"/>
</dbReference>
<dbReference type="GO" id="GO:0003677">
    <property type="term" value="F:DNA binding"/>
    <property type="evidence" value="ECO:0007669"/>
    <property type="project" value="InterPro"/>
</dbReference>
<name>A0A560HAW9_9PROT</name>
<comment type="caution">
    <text evidence="2">The sequence shown here is derived from an EMBL/GenBank/DDBJ whole genome shotgun (WGS) entry which is preliminary data.</text>
</comment>
<reference evidence="2 3" key="1">
    <citation type="submission" date="2019-06" db="EMBL/GenBank/DDBJ databases">
        <title>Genomic Encyclopedia of Type Strains, Phase IV (KMG-V): Genome sequencing to study the core and pangenomes of soil and plant-associated prokaryotes.</title>
        <authorList>
            <person name="Whitman W."/>
        </authorList>
    </citation>
    <scope>NUCLEOTIDE SEQUENCE [LARGE SCALE GENOMIC DNA]</scope>
    <source>
        <strain evidence="2 3">BR 11622</strain>
    </source>
</reference>
<dbReference type="Pfam" id="PF01381">
    <property type="entry name" value="HTH_3"/>
    <property type="match status" value="1"/>
</dbReference>
<evidence type="ECO:0000313" key="3">
    <source>
        <dbReference type="Proteomes" id="UP000315751"/>
    </source>
</evidence>
<proteinExistence type="predicted"/>
<gene>
    <name evidence="2" type="ORF">FBZ90_105298</name>
</gene>